<gene>
    <name evidence="8" type="ORF">GJU39_19675</name>
</gene>
<accession>A0A7K0G5M9</accession>
<dbReference type="SMART" id="SM00342">
    <property type="entry name" value="HTH_ARAC"/>
    <property type="match status" value="1"/>
</dbReference>
<dbReference type="InterPro" id="IPR009057">
    <property type="entry name" value="Homeodomain-like_sf"/>
</dbReference>
<keyword evidence="9" id="KW-1185">Reference proteome</keyword>
<evidence type="ECO:0000259" key="6">
    <source>
        <dbReference type="PROSITE" id="PS01124"/>
    </source>
</evidence>
<keyword evidence="4" id="KW-0804">Transcription</keyword>
<dbReference type="InterPro" id="IPR001789">
    <property type="entry name" value="Sig_transdc_resp-reg_receiver"/>
</dbReference>
<dbReference type="Pfam" id="PF12833">
    <property type="entry name" value="HTH_18"/>
    <property type="match status" value="1"/>
</dbReference>
<dbReference type="RefSeq" id="WP_154282713.1">
    <property type="nucleotide sequence ID" value="NZ_JBHUJQ010000001.1"/>
</dbReference>
<sequence>MEKKIIPKLSISETTEDKFVILLVDDEEDILEYVADLLCEKYHVLTAASGEEALERLHQEIIQLVISDVMMPKMDGYELCEKIKSNFEYSHIPVILLTAKTGLQATIDGLEMGADAYVEKPFHSDFLLVQVASLLKNRNKIKAYFASSPLIHIKSMAYTKGDELFLEKLQNLINDRIDDPGLNVDYLADRMNMSRPTLYRKIKSISNLSSNELISITRLKKSAELLSQGVLKIYEISQMVGFSSHKHFGRTFFKQFGMSPKEYVQSRQVSGH</sequence>
<keyword evidence="1 5" id="KW-0597">Phosphoprotein</keyword>
<keyword evidence="2" id="KW-0805">Transcription regulation</keyword>
<evidence type="ECO:0000256" key="5">
    <source>
        <dbReference type="PROSITE-ProRule" id="PRU00169"/>
    </source>
</evidence>
<dbReference type="FunFam" id="3.40.50.2300:FF:000138">
    <property type="entry name" value="Two-component system sensor histidine kinase/response regulator"/>
    <property type="match status" value="1"/>
</dbReference>
<dbReference type="Gene3D" id="1.10.10.60">
    <property type="entry name" value="Homeodomain-like"/>
    <property type="match status" value="1"/>
</dbReference>
<reference evidence="8 9" key="1">
    <citation type="submission" date="2019-11" db="EMBL/GenBank/DDBJ databases">
        <title>Pedobacter petrophilus genome.</title>
        <authorList>
            <person name="Feldbauer M.J."/>
            <person name="Newman J.D."/>
        </authorList>
    </citation>
    <scope>NUCLEOTIDE SEQUENCE [LARGE SCALE GENOMIC DNA]</scope>
    <source>
        <strain evidence="8 9">LMG 29686</strain>
    </source>
</reference>
<comment type="caution">
    <text evidence="8">The sequence shown here is derived from an EMBL/GenBank/DDBJ whole genome shotgun (WGS) entry which is preliminary data.</text>
</comment>
<dbReference type="InterPro" id="IPR011006">
    <property type="entry name" value="CheY-like_superfamily"/>
</dbReference>
<dbReference type="SUPFAM" id="SSF46689">
    <property type="entry name" value="Homeodomain-like"/>
    <property type="match status" value="1"/>
</dbReference>
<organism evidence="8 9">
    <name type="scientific">Pedobacter petrophilus</name>
    <dbReference type="NCBI Taxonomy" id="1908241"/>
    <lineage>
        <taxon>Bacteria</taxon>
        <taxon>Pseudomonadati</taxon>
        <taxon>Bacteroidota</taxon>
        <taxon>Sphingobacteriia</taxon>
        <taxon>Sphingobacteriales</taxon>
        <taxon>Sphingobacteriaceae</taxon>
        <taxon>Pedobacter</taxon>
    </lineage>
</organism>
<evidence type="ECO:0000256" key="1">
    <source>
        <dbReference type="ARBA" id="ARBA00022553"/>
    </source>
</evidence>
<name>A0A7K0G5M9_9SPHI</name>
<keyword evidence="3" id="KW-0238">DNA-binding</keyword>
<evidence type="ECO:0000256" key="3">
    <source>
        <dbReference type="ARBA" id="ARBA00023125"/>
    </source>
</evidence>
<protein>
    <submittedName>
        <fullName evidence="8">Response regulator</fullName>
    </submittedName>
</protein>
<dbReference type="PANTHER" id="PTHR43547:SF2">
    <property type="entry name" value="HYBRID SIGNAL TRANSDUCTION HISTIDINE KINASE C"/>
    <property type="match status" value="1"/>
</dbReference>
<dbReference type="AlphaFoldDB" id="A0A7K0G5M9"/>
<dbReference type="PROSITE" id="PS01124">
    <property type="entry name" value="HTH_ARAC_FAMILY_2"/>
    <property type="match status" value="1"/>
</dbReference>
<dbReference type="Pfam" id="PF00072">
    <property type="entry name" value="Response_reg"/>
    <property type="match status" value="1"/>
</dbReference>
<evidence type="ECO:0000313" key="8">
    <source>
        <dbReference type="EMBL" id="MRX78306.1"/>
    </source>
</evidence>
<evidence type="ECO:0000259" key="7">
    <source>
        <dbReference type="PROSITE" id="PS50110"/>
    </source>
</evidence>
<proteinExistence type="predicted"/>
<dbReference type="SUPFAM" id="SSF52172">
    <property type="entry name" value="CheY-like"/>
    <property type="match status" value="1"/>
</dbReference>
<dbReference type="PANTHER" id="PTHR43547">
    <property type="entry name" value="TWO-COMPONENT HISTIDINE KINASE"/>
    <property type="match status" value="1"/>
</dbReference>
<dbReference type="SMART" id="SM00448">
    <property type="entry name" value="REC"/>
    <property type="match status" value="1"/>
</dbReference>
<dbReference type="GO" id="GO:0003700">
    <property type="term" value="F:DNA-binding transcription factor activity"/>
    <property type="evidence" value="ECO:0007669"/>
    <property type="project" value="InterPro"/>
</dbReference>
<feature type="domain" description="HTH araC/xylS-type" evidence="6">
    <location>
        <begin position="167"/>
        <end position="266"/>
    </location>
</feature>
<feature type="modified residue" description="4-aspartylphosphate" evidence="5">
    <location>
        <position position="68"/>
    </location>
</feature>
<dbReference type="Gene3D" id="3.40.50.2300">
    <property type="match status" value="1"/>
</dbReference>
<dbReference type="PRINTS" id="PR00032">
    <property type="entry name" value="HTHARAC"/>
</dbReference>
<evidence type="ECO:0000256" key="2">
    <source>
        <dbReference type="ARBA" id="ARBA00023015"/>
    </source>
</evidence>
<dbReference type="PROSITE" id="PS50110">
    <property type="entry name" value="RESPONSE_REGULATORY"/>
    <property type="match status" value="1"/>
</dbReference>
<dbReference type="CDD" id="cd17574">
    <property type="entry name" value="REC_OmpR"/>
    <property type="match status" value="1"/>
</dbReference>
<dbReference type="Proteomes" id="UP000487757">
    <property type="component" value="Unassembled WGS sequence"/>
</dbReference>
<dbReference type="EMBL" id="WKKH01000047">
    <property type="protein sequence ID" value="MRX78306.1"/>
    <property type="molecule type" value="Genomic_DNA"/>
</dbReference>
<dbReference type="OrthoDB" id="9809670at2"/>
<evidence type="ECO:0000313" key="9">
    <source>
        <dbReference type="Proteomes" id="UP000487757"/>
    </source>
</evidence>
<dbReference type="InterPro" id="IPR020449">
    <property type="entry name" value="Tscrpt_reg_AraC-type_HTH"/>
</dbReference>
<dbReference type="GO" id="GO:0000155">
    <property type="term" value="F:phosphorelay sensor kinase activity"/>
    <property type="evidence" value="ECO:0007669"/>
    <property type="project" value="TreeGrafter"/>
</dbReference>
<feature type="domain" description="Response regulatory" evidence="7">
    <location>
        <begin position="20"/>
        <end position="135"/>
    </location>
</feature>
<evidence type="ECO:0000256" key="4">
    <source>
        <dbReference type="ARBA" id="ARBA00023163"/>
    </source>
</evidence>
<dbReference type="GO" id="GO:0043565">
    <property type="term" value="F:sequence-specific DNA binding"/>
    <property type="evidence" value="ECO:0007669"/>
    <property type="project" value="InterPro"/>
</dbReference>
<dbReference type="InterPro" id="IPR018060">
    <property type="entry name" value="HTH_AraC"/>
</dbReference>